<dbReference type="PROSITE" id="PS50109">
    <property type="entry name" value="HIS_KIN"/>
    <property type="match status" value="1"/>
</dbReference>
<evidence type="ECO:0000259" key="7">
    <source>
        <dbReference type="PROSITE" id="PS50109"/>
    </source>
</evidence>
<evidence type="ECO:0000256" key="1">
    <source>
        <dbReference type="ARBA" id="ARBA00000085"/>
    </source>
</evidence>
<sequence>MWRDPPSDDVGSTPAPSSVVADSPLALAASGASLTAVLTAVVTRIETELPGACGSVLLLEPDGRLSLACAPSLPAAWHDAMTDGSATAADGTPLARAAATGAVAVSRDLAADPCRSEVIDVAVTSGLRACWSAPLVGPRGPLGVVGVHHRQARAPTDDERERLVAHAHMAAVAVLLAHSSQALDTARSLDPVTGLPVNDRLPAVLEEVRETVVGLPAVAAVEVGRLRDCNDAFGFEAGDQLLRDAAARLADRAGGDRRLLRGVGNVFLVVLDGPDEAALREAATGFAEALRAPFVIAGRDFHVASAVGLVLAESPDRDPAELARLAIDAMERGRSERGTVVVAGGAPRPATTDRLELEQDLRRALDVGEVTVHYQPQYDLHTGMLVGAEALVRWRHPDRGVLLPGRFLPVLEAAGLERELSQLVIDRVCRDLADWRMTRPGLLLPVSFNVSAAQLQDAQLYDRVADALAATGLPGSALVVEVTEQAAFVDEAGAAATLRRLTSLGVRIAIDDFGTGYSSLSHARRLPTSTLKIDRSFVTHIASQPPDAAVVAAICGLADGLGLTVVAEGIEDPEQLRVVRELGCHVGQGFHWSRALPPEEFRDLLPEIGPGPDAKAGPDGGWRIDVDRVVADLAHQTRTPLTIVSMYADLLAAADADPEVVAGLRRQVTRLTGVLSQTADAAALDRGGLLLARQPVALHAVLHELVTEGPPELRERIDLRHTDADVVGDPDRLRQLLGHLLDNVRVHAPASGPVRVAVTRHDTRVCVTVEDRGPGIPMSKAEHVFRKYTRLDPGAVGLGLGLFIARQLARHHGGELSYRPATPTGACFVLELPAAD</sequence>
<dbReference type="SUPFAM" id="SSF55073">
    <property type="entry name" value="Nucleotide cyclase"/>
    <property type="match status" value="1"/>
</dbReference>
<organism evidence="10 11">
    <name type="scientific">Egicoccus halophilus</name>
    <dbReference type="NCBI Taxonomy" id="1670830"/>
    <lineage>
        <taxon>Bacteria</taxon>
        <taxon>Bacillati</taxon>
        <taxon>Actinomycetota</taxon>
        <taxon>Nitriliruptoria</taxon>
        <taxon>Egicoccales</taxon>
        <taxon>Egicoccaceae</taxon>
        <taxon>Egicoccus</taxon>
    </lineage>
</organism>
<dbReference type="Gene3D" id="3.30.70.270">
    <property type="match status" value="1"/>
</dbReference>
<feature type="domain" description="EAL" evidence="8">
    <location>
        <begin position="354"/>
        <end position="609"/>
    </location>
</feature>
<dbReference type="GO" id="GO:0071111">
    <property type="term" value="F:cyclic-guanylate-specific phosphodiesterase activity"/>
    <property type="evidence" value="ECO:0007669"/>
    <property type="project" value="InterPro"/>
</dbReference>
<dbReference type="Gene3D" id="3.30.450.40">
    <property type="match status" value="1"/>
</dbReference>
<dbReference type="EMBL" id="BMHA01000010">
    <property type="protein sequence ID" value="GGI08072.1"/>
    <property type="molecule type" value="Genomic_DNA"/>
</dbReference>
<dbReference type="AlphaFoldDB" id="A0A8J3AC40"/>
<gene>
    <name evidence="10" type="ORF">GCM10011354_27260</name>
</gene>
<evidence type="ECO:0000256" key="4">
    <source>
        <dbReference type="ARBA" id="ARBA00022553"/>
    </source>
</evidence>
<reference evidence="10" key="1">
    <citation type="journal article" date="2014" name="Int. J. Syst. Evol. Microbiol.">
        <title>Complete genome sequence of Corynebacterium casei LMG S-19264T (=DSM 44701T), isolated from a smear-ripened cheese.</title>
        <authorList>
            <consortium name="US DOE Joint Genome Institute (JGI-PGF)"/>
            <person name="Walter F."/>
            <person name="Albersmeier A."/>
            <person name="Kalinowski J."/>
            <person name="Ruckert C."/>
        </authorList>
    </citation>
    <scope>NUCLEOTIDE SEQUENCE</scope>
    <source>
        <strain evidence="10">CGMCC 1.14988</strain>
    </source>
</reference>
<dbReference type="SMART" id="SM00065">
    <property type="entry name" value="GAF"/>
    <property type="match status" value="1"/>
</dbReference>
<dbReference type="Pfam" id="PF13185">
    <property type="entry name" value="GAF_2"/>
    <property type="match status" value="1"/>
</dbReference>
<dbReference type="InterPro" id="IPR029787">
    <property type="entry name" value="Nucleotide_cyclase"/>
</dbReference>
<comment type="caution">
    <text evidence="10">The sequence shown here is derived from an EMBL/GenBank/DDBJ whole genome shotgun (WGS) entry which is preliminary data.</text>
</comment>
<keyword evidence="11" id="KW-1185">Reference proteome</keyword>
<keyword evidence="5" id="KW-0418">Kinase</keyword>
<dbReference type="Pfam" id="PF02518">
    <property type="entry name" value="HATPase_c"/>
    <property type="match status" value="1"/>
</dbReference>
<evidence type="ECO:0000256" key="2">
    <source>
        <dbReference type="ARBA" id="ARBA00004236"/>
    </source>
</evidence>
<dbReference type="InterPro" id="IPR003661">
    <property type="entry name" value="HisK_dim/P_dom"/>
</dbReference>
<dbReference type="SUPFAM" id="SSF47384">
    <property type="entry name" value="Homodimeric domain of signal transducing histidine kinase"/>
    <property type="match status" value="1"/>
</dbReference>
<evidence type="ECO:0000259" key="8">
    <source>
        <dbReference type="PROSITE" id="PS50883"/>
    </source>
</evidence>
<dbReference type="InterPro" id="IPR003018">
    <property type="entry name" value="GAF"/>
</dbReference>
<dbReference type="SUPFAM" id="SSF141868">
    <property type="entry name" value="EAL domain-like"/>
    <property type="match status" value="1"/>
</dbReference>
<dbReference type="InterPro" id="IPR029016">
    <property type="entry name" value="GAF-like_dom_sf"/>
</dbReference>
<evidence type="ECO:0000256" key="6">
    <source>
        <dbReference type="ARBA" id="ARBA00023012"/>
    </source>
</evidence>
<dbReference type="CDD" id="cd00075">
    <property type="entry name" value="HATPase"/>
    <property type="match status" value="1"/>
</dbReference>
<dbReference type="InterPro" id="IPR001633">
    <property type="entry name" value="EAL_dom"/>
</dbReference>
<dbReference type="InterPro" id="IPR000160">
    <property type="entry name" value="GGDEF_dom"/>
</dbReference>
<dbReference type="PRINTS" id="PR00344">
    <property type="entry name" value="BCTRLSENSOR"/>
</dbReference>
<dbReference type="Gene3D" id="3.30.565.10">
    <property type="entry name" value="Histidine kinase-like ATPase, C-terminal domain"/>
    <property type="match status" value="1"/>
</dbReference>
<dbReference type="InterPro" id="IPR050706">
    <property type="entry name" value="Cyclic-di-GMP_PDE-like"/>
</dbReference>
<feature type="domain" description="Histidine kinase" evidence="7">
    <location>
        <begin position="632"/>
        <end position="836"/>
    </location>
</feature>
<dbReference type="SUPFAM" id="SSF55781">
    <property type="entry name" value="GAF domain-like"/>
    <property type="match status" value="1"/>
</dbReference>
<dbReference type="InterPro" id="IPR043128">
    <property type="entry name" value="Rev_trsase/Diguanyl_cyclase"/>
</dbReference>
<dbReference type="Gene3D" id="3.20.20.450">
    <property type="entry name" value="EAL domain"/>
    <property type="match status" value="1"/>
</dbReference>
<reference evidence="10" key="2">
    <citation type="submission" date="2020-09" db="EMBL/GenBank/DDBJ databases">
        <authorList>
            <person name="Sun Q."/>
            <person name="Zhou Y."/>
        </authorList>
    </citation>
    <scope>NUCLEOTIDE SEQUENCE</scope>
    <source>
        <strain evidence="10">CGMCC 1.14988</strain>
    </source>
</reference>
<dbReference type="SMART" id="SM00388">
    <property type="entry name" value="HisKA"/>
    <property type="match status" value="1"/>
</dbReference>
<keyword evidence="6" id="KW-0902">Two-component regulatory system</keyword>
<dbReference type="PROSITE" id="PS50887">
    <property type="entry name" value="GGDEF"/>
    <property type="match status" value="1"/>
</dbReference>
<dbReference type="SUPFAM" id="SSF55874">
    <property type="entry name" value="ATPase domain of HSP90 chaperone/DNA topoisomerase II/histidine kinase"/>
    <property type="match status" value="1"/>
</dbReference>
<proteinExistence type="predicted"/>
<keyword evidence="5" id="KW-0808">Transferase</keyword>
<dbReference type="Pfam" id="PF00990">
    <property type="entry name" value="GGDEF"/>
    <property type="match status" value="1"/>
</dbReference>
<keyword evidence="4" id="KW-0597">Phosphoprotein</keyword>
<dbReference type="PANTHER" id="PTHR33121:SF70">
    <property type="entry name" value="SIGNALING PROTEIN YKOW"/>
    <property type="match status" value="1"/>
</dbReference>
<dbReference type="Pfam" id="PF00563">
    <property type="entry name" value="EAL"/>
    <property type="match status" value="1"/>
</dbReference>
<feature type="domain" description="GGDEF" evidence="9">
    <location>
        <begin position="214"/>
        <end position="347"/>
    </location>
</feature>
<dbReference type="EC" id="2.7.13.3" evidence="3"/>
<dbReference type="SMART" id="SM00052">
    <property type="entry name" value="EAL"/>
    <property type="match status" value="1"/>
</dbReference>
<dbReference type="Gene3D" id="1.10.287.130">
    <property type="match status" value="1"/>
</dbReference>
<dbReference type="InterPro" id="IPR035919">
    <property type="entry name" value="EAL_sf"/>
</dbReference>
<dbReference type="InterPro" id="IPR036097">
    <property type="entry name" value="HisK_dim/P_sf"/>
</dbReference>
<dbReference type="InterPro" id="IPR005467">
    <property type="entry name" value="His_kinase_dom"/>
</dbReference>
<dbReference type="SMART" id="SM00267">
    <property type="entry name" value="GGDEF"/>
    <property type="match status" value="1"/>
</dbReference>
<evidence type="ECO:0000313" key="11">
    <source>
        <dbReference type="Proteomes" id="UP000650511"/>
    </source>
</evidence>
<dbReference type="RefSeq" id="WP_130648999.1">
    <property type="nucleotide sequence ID" value="NZ_BMHA01000010.1"/>
</dbReference>
<comment type="catalytic activity">
    <reaction evidence="1">
        <text>ATP + protein L-histidine = ADP + protein N-phospho-L-histidine.</text>
        <dbReference type="EC" id="2.7.13.3"/>
    </reaction>
</comment>
<evidence type="ECO:0000313" key="10">
    <source>
        <dbReference type="EMBL" id="GGI08072.1"/>
    </source>
</evidence>
<dbReference type="PANTHER" id="PTHR33121">
    <property type="entry name" value="CYCLIC DI-GMP PHOSPHODIESTERASE PDEF"/>
    <property type="match status" value="1"/>
</dbReference>
<comment type="subcellular location">
    <subcellularLocation>
        <location evidence="2">Cell membrane</location>
    </subcellularLocation>
</comment>
<dbReference type="SMART" id="SM00387">
    <property type="entry name" value="HATPase_c"/>
    <property type="match status" value="1"/>
</dbReference>
<evidence type="ECO:0000256" key="3">
    <source>
        <dbReference type="ARBA" id="ARBA00012438"/>
    </source>
</evidence>
<accession>A0A8J3AC40</accession>
<protein>
    <recommendedName>
        <fullName evidence="3">histidine kinase</fullName>
        <ecNumber evidence="3">2.7.13.3</ecNumber>
    </recommendedName>
</protein>
<evidence type="ECO:0000256" key="5">
    <source>
        <dbReference type="ARBA" id="ARBA00022777"/>
    </source>
</evidence>
<dbReference type="CDD" id="cd01948">
    <property type="entry name" value="EAL"/>
    <property type="match status" value="1"/>
</dbReference>
<dbReference type="InterPro" id="IPR003594">
    <property type="entry name" value="HATPase_dom"/>
</dbReference>
<name>A0A8J3AC40_9ACTN</name>
<dbReference type="PROSITE" id="PS50883">
    <property type="entry name" value="EAL"/>
    <property type="match status" value="1"/>
</dbReference>
<evidence type="ECO:0000259" key="9">
    <source>
        <dbReference type="PROSITE" id="PS50887"/>
    </source>
</evidence>
<dbReference type="GO" id="GO:0000155">
    <property type="term" value="F:phosphorelay sensor kinase activity"/>
    <property type="evidence" value="ECO:0007669"/>
    <property type="project" value="InterPro"/>
</dbReference>
<dbReference type="OrthoDB" id="5240682at2"/>
<dbReference type="InterPro" id="IPR036890">
    <property type="entry name" value="HATPase_C_sf"/>
</dbReference>
<dbReference type="Pfam" id="PF00512">
    <property type="entry name" value="HisKA"/>
    <property type="match status" value="1"/>
</dbReference>
<dbReference type="Proteomes" id="UP000650511">
    <property type="component" value="Unassembled WGS sequence"/>
</dbReference>
<dbReference type="InterPro" id="IPR004358">
    <property type="entry name" value="Sig_transdc_His_kin-like_C"/>
</dbReference>
<dbReference type="GO" id="GO:0005886">
    <property type="term" value="C:plasma membrane"/>
    <property type="evidence" value="ECO:0007669"/>
    <property type="project" value="UniProtKB-SubCell"/>
</dbReference>